<reference evidence="3" key="2">
    <citation type="submission" date="2021-01" db="EMBL/GenBank/DDBJ databases">
        <authorList>
            <person name="Schikora-Tamarit M.A."/>
        </authorList>
    </citation>
    <scope>NUCLEOTIDE SEQUENCE</scope>
    <source>
        <strain evidence="3">CBS2887</strain>
    </source>
</reference>
<dbReference type="InterPro" id="IPR036757">
    <property type="entry name" value="TFR-like_dimer_dom_sf"/>
</dbReference>
<feature type="compositionally biased region" description="Low complexity" evidence="1">
    <location>
        <begin position="39"/>
        <end position="49"/>
    </location>
</feature>
<dbReference type="SUPFAM" id="SSF53187">
    <property type="entry name" value="Zn-dependent exopeptidases"/>
    <property type="match status" value="1"/>
</dbReference>
<evidence type="ECO:0000256" key="1">
    <source>
        <dbReference type="SAM" id="MobiDB-lite"/>
    </source>
</evidence>
<feature type="compositionally biased region" description="Polar residues" evidence="1">
    <location>
        <begin position="9"/>
        <end position="23"/>
    </location>
</feature>
<dbReference type="SUPFAM" id="SSF47672">
    <property type="entry name" value="Transferrin receptor-like dimerisation domain"/>
    <property type="match status" value="1"/>
</dbReference>
<evidence type="ECO:0000313" key="4">
    <source>
        <dbReference type="Proteomes" id="UP000774326"/>
    </source>
</evidence>
<dbReference type="OrthoDB" id="5841748at2759"/>
<evidence type="ECO:0000313" key="3">
    <source>
        <dbReference type="EMBL" id="KAH3682537.1"/>
    </source>
</evidence>
<sequence>MSSSSSSSANNNKFRNQSKQQQKLNERLPLLMRRNRSVSSTPLLSSSTPSNYATFLSNNNNSSSSDLLLSSSSAQTQSHAQVQTPPQTSAPGTPNTSSAPYFNYPNIRGPSIVTRHRNNSIASLASINSIVSTLQDFVIANYPSRSTLKFIASVIFAIFAYLTWWVIFMPRSSLARDYRTVHFSKVAGVEVERLFLRYIDEFSELEHRENAEKGTLTDVLKNMGLKPSGTDAGDVVYEIPGLLDETIIMSSSRLCDSGSSSNLDQSRDVHLTVSYAFSQLIKSGWKPLRSIRVISWNGSLSNGRSKVGNVGNVLAYLSLQSTTTNVAESEQPEGTYQGFKVESNPLLNHVLSQVGHLVSYDDSVLSNISLISTKYGLGLGDILTFQYDLGIPTASIVQTAQEQDHRLQVSRYYGFLTLYLSEREVTEYKLSSYPHLISTTLQEYISEIPSDWHVSHSLYETLQALNCKIDQFQELSMKFDSMARDIQIQMRWDYPWFMFYKKLYLALRLKRISAHVRDLDSVFIYDQDLGPSMQGRHVLLGLDEYGEAVFMPGLIESIRNQDKEMFELCGKVIVDRIELAIKKLDFLG</sequence>
<name>A0A9P8Q262_WICPI</name>
<dbReference type="AlphaFoldDB" id="A0A9P8Q262"/>
<feature type="transmembrane region" description="Helical" evidence="2">
    <location>
        <begin position="150"/>
        <end position="169"/>
    </location>
</feature>
<proteinExistence type="predicted"/>
<keyword evidence="2" id="KW-1133">Transmembrane helix</keyword>
<feature type="region of interest" description="Disordered" evidence="1">
    <location>
        <begin position="1"/>
        <end position="49"/>
    </location>
</feature>
<dbReference type="Proteomes" id="UP000774326">
    <property type="component" value="Unassembled WGS sequence"/>
</dbReference>
<keyword evidence="2" id="KW-0812">Transmembrane</keyword>
<keyword evidence="4" id="KW-1185">Reference proteome</keyword>
<dbReference type="EMBL" id="JAEUBG010003653">
    <property type="protein sequence ID" value="KAH3682537.1"/>
    <property type="molecule type" value="Genomic_DNA"/>
</dbReference>
<reference evidence="3" key="1">
    <citation type="journal article" date="2021" name="Open Biol.">
        <title>Shared evolutionary footprints suggest mitochondrial oxidative damage underlies multiple complex I losses in fungi.</title>
        <authorList>
            <person name="Schikora-Tamarit M.A."/>
            <person name="Marcet-Houben M."/>
            <person name="Nosek J."/>
            <person name="Gabaldon T."/>
        </authorList>
    </citation>
    <scope>NUCLEOTIDE SEQUENCE</scope>
    <source>
        <strain evidence="3">CBS2887</strain>
    </source>
</reference>
<gene>
    <name evidence="3" type="ORF">WICPIJ_006497</name>
</gene>
<comment type="caution">
    <text evidence="3">The sequence shown here is derived from an EMBL/GenBank/DDBJ whole genome shotgun (WGS) entry which is preliminary data.</text>
</comment>
<accession>A0A9P8Q262</accession>
<keyword evidence="2" id="KW-0472">Membrane</keyword>
<feature type="region of interest" description="Disordered" evidence="1">
    <location>
        <begin position="66"/>
        <end position="101"/>
    </location>
</feature>
<protein>
    <submittedName>
        <fullName evidence="3">Uncharacterized protein</fullName>
    </submittedName>
</protein>
<organism evidence="3 4">
    <name type="scientific">Wickerhamomyces pijperi</name>
    <name type="common">Yeast</name>
    <name type="synonym">Pichia pijperi</name>
    <dbReference type="NCBI Taxonomy" id="599730"/>
    <lineage>
        <taxon>Eukaryota</taxon>
        <taxon>Fungi</taxon>
        <taxon>Dikarya</taxon>
        <taxon>Ascomycota</taxon>
        <taxon>Saccharomycotina</taxon>
        <taxon>Saccharomycetes</taxon>
        <taxon>Phaffomycetales</taxon>
        <taxon>Wickerhamomycetaceae</taxon>
        <taxon>Wickerhamomyces</taxon>
    </lineage>
</organism>
<dbReference type="Gene3D" id="3.40.630.10">
    <property type="entry name" value="Zn peptidases"/>
    <property type="match status" value="1"/>
</dbReference>
<evidence type="ECO:0000256" key="2">
    <source>
        <dbReference type="SAM" id="Phobius"/>
    </source>
</evidence>
<feature type="compositionally biased region" description="Polar residues" evidence="1">
    <location>
        <begin position="74"/>
        <end position="100"/>
    </location>
</feature>